<dbReference type="EMBL" id="CAJVOS010000023">
    <property type="protein sequence ID" value="CAG8101028.1"/>
    <property type="molecule type" value="Genomic_DNA"/>
</dbReference>
<dbReference type="Gene3D" id="2.60.120.10">
    <property type="entry name" value="Jelly Rolls"/>
    <property type="match status" value="1"/>
</dbReference>
<dbReference type="PANTHER" id="PTHR40434">
    <property type="entry name" value="CUPIN_2 DOMAIN-CONTAINING PROTEIN"/>
    <property type="match status" value="1"/>
</dbReference>
<dbReference type="SUPFAM" id="SSF51182">
    <property type="entry name" value="RmlC-like cupins"/>
    <property type="match status" value="1"/>
</dbReference>
<reference evidence="1" key="1">
    <citation type="submission" date="2021-07" db="EMBL/GenBank/DDBJ databases">
        <authorList>
            <person name="Branca A.L. A."/>
        </authorList>
    </citation>
    <scope>NUCLEOTIDE SEQUENCE</scope>
</reference>
<organism evidence="1 2">
    <name type="scientific">Penicillium olsonii</name>
    <dbReference type="NCBI Taxonomy" id="99116"/>
    <lineage>
        <taxon>Eukaryota</taxon>
        <taxon>Fungi</taxon>
        <taxon>Dikarya</taxon>
        <taxon>Ascomycota</taxon>
        <taxon>Pezizomycotina</taxon>
        <taxon>Eurotiomycetes</taxon>
        <taxon>Eurotiomycetidae</taxon>
        <taxon>Eurotiales</taxon>
        <taxon>Aspergillaceae</taxon>
        <taxon>Penicillium</taxon>
    </lineage>
</organism>
<name>A0A9W4HRL5_PENOL</name>
<sequence>MSEKYPIGTRSESEELVRQWGFQHIFTWTDGGYVNSMDLLQSQTKHQHDLYPISRNRITGLSLAWAPRSRLTPGSNAHYSPHTHSGLTTHLIRRGTLTITYPEDNAELHNGQVKKETFGVGERIDVPAGKVHEVWIGREGCEYVIGE</sequence>
<gene>
    <name evidence="1" type="ORF">POLS_LOCUS4676</name>
</gene>
<dbReference type="Proteomes" id="UP001153618">
    <property type="component" value="Unassembled WGS sequence"/>
</dbReference>
<proteinExistence type="predicted"/>
<comment type="caution">
    <text evidence="1">The sequence shown here is derived from an EMBL/GenBank/DDBJ whole genome shotgun (WGS) entry which is preliminary data.</text>
</comment>
<dbReference type="OrthoDB" id="5270965at2759"/>
<keyword evidence="2" id="KW-1185">Reference proteome</keyword>
<dbReference type="PANTHER" id="PTHR40434:SF1">
    <property type="entry name" value="CUPIN TYPE-1 DOMAIN-CONTAINING PROTEIN"/>
    <property type="match status" value="1"/>
</dbReference>
<accession>A0A9W4HRL5</accession>
<dbReference type="AlphaFoldDB" id="A0A9W4HRL5"/>
<dbReference type="InterPro" id="IPR014710">
    <property type="entry name" value="RmlC-like_jellyroll"/>
</dbReference>
<evidence type="ECO:0000313" key="2">
    <source>
        <dbReference type="Proteomes" id="UP001153618"/>
    </source>
</evidence>
<evidence type="ECO:0000313" key="1">
    <source>
        <dbReference type="EMBL" id="CAG8101028.1"/>
    </source>
</evidence>
<protein>
    <submittedName>
        <fullName evidence="1">Uncharacterized protein</fullName>
    </submittedName>
</protein>
<dbReference type="InterPro" id="IPR011051">
    <property type="entry name" value="RmlC_Cupin_sf"/>
</dbReference>